<dbReference type="Proteomes" id="UP000250043">
    <property type="component" value="Unassembled WGS sequence"/>
</dbReference>
<organism evidence="3 4">
    <name type="scientific">Obba rivulosa</name>
    <dbReference type="NCBI Taxonomy" id="1052685"/>
    <lineage>
        <taxon>Eukaryota</taxon>
        <taxon>Fungi</taxon>
        <taxon>Dikarya</taxon>
        <taxon>Basidiomycota</taxon>
        <taxon>Agaricomycotina</taxon>
        <taxon>Agaricomycetes</taxon>
        <taxon>Polyporales</taxon>
        <taxon>Gelatoporiaceae</taxon>
        <taxon>Obba</taxon>
    </lineage>
</organism>
<evidence type="ECO:0000259" key="2">
    <source>
        <dbReference type="Pfam" id="PF18803"/>
    </source>
</evidence>
<sequence>MSNMNRARLQEAPTRVPQRSSVPRSGRLAEFVARWASHALGAWLSLKNPPALESCQRCATKVLTPRGPGGPATGEITDKLACHCTECFTAPLLCSDCIVAEHNRNPFHRVQVWDVARGFWRRESLGKLGLTLNLGHLGVKCPIAFNKPRHMMLVHSHGIEELGVQFYVCLNDKLKGTPDALQLISHGMWPGSWEKPMTAFTIEVLKDFHLLSLQSQMSAQEFFRYLQWQTDNI</sequence>
<feature type="region of interest" description="Disordered" evidence="1">
    <location>
        <begin position="1"/>
        <end position="21"/>
    </location>
</feature>
<keyword evidence="4" id="KW-1185">Reference proteome</keyword>
<name>A0A8E2DHC4_9APHY</name>
<protein>
    <recommendedName>
        <fullName evidence="2">CxC2-like cysteine cluster KDZ transposase-associated domain-containing protein</fullName>
    </recommendedName>
</protein>
<dbReference type="EMBL" id="KV722465">
    <property type="protein sequence ID" value="OCH88030.1"/>
    <property type="molecule type" value="Genomic_DNA"/>
</dbReference>
<reference evidence="3 4" key="1">
    <citation type="submission" date="2016-07" db="EMBL/GenBank/DDBJ databases">
        <title>Draft genome of the white-rot fungus Obba rivulosa 3A-2.</title>
        <authorList>
            <consortium name="DOE Joint Genome Institute"/>
            <person name="Miettinen O."/>
            <person name="Riley R."/>
            <person name="Acob R."/>
            <person name="Barry K."/>
            <person name="Cullen D."/>
            <person name="De Vries R."/>
            <person name="Hainaut M."/>
            <person name="Hatakka A."/>
            <person name="Henrissat B."/>
            <person name="Hilden K."/>
            <person name="Kuo R."/>
            <person name="Labutti K."/>
            <person name="Lipzen A."/>
            <person name="Makela M.R."/>
            <person name="Sandor L."/>
            <person name="Spatafora J.W."/>
            <person name="Grigoriev I.V."/>
            <person name="Hibbett D.S."/>
        </authorList>
    </citation>
    <scope>NUCLEOTIDE SEQUENCE [LARGE SCALE GENOMIC DNA]</scope>
    <source>
        <strain evidence="3 4">3A-2</strain>
    </source>
</reference>
<evidence type="ECO:0000313" key="4">
    <source>
        <dbReference type="Proteomes" id="UP000250043"/>
    </source>
</evidence>
<accession>A0A8E2DHC4</accession>
<dbReference type="InterPro" id="IPR041457">
    <property type="entry name" value="CxC2_KDZ-assoc"/>
</dbReference>
<dbReference type="AlphaFoldDB" id="A0A8E2DHC4"/>
<gene>
    <name evidence="3" type="ORF">OBBRIDRAFT_836927</name>
</gene>
<dbReference type="Pfam" id="PF18803">
    <property type="entry name" value="CxC2"/>
    <property type="match status" value="1"/>
</dbReference>
<feature type="domain" description="CxC2-like cysteine cluster KDZ transposase-associated" evidence="2">
    <location>
        <begin position="125"/>
        <end position="232"/>
    </location>
</feature>
<proteinExistence type="predicted"/>
<evidence type="ECO:0000256" key="1">
    <source>
        <dbReference type="SAM" id="MobiDB-lite"/>
    </source>
</evidence>
<evidence type="ECO:0000313" key="3">
    <source>
        <dbReference type="EMBL" id="OCH88030.1"/>
    </source>
</evidence>
<dbReference type="OrthoDB" id="3257613at2759"/>